<dbReference type="EMBL" id="CADCTT010000296">
    <property type="protein sequence ID" value="CAA9320813.1"/>
    <property type="molecule type" value="Genomic_DNA"/>
</dbReference>
<feature type="region of interest" description="Disordered" evidence="1">
    <location>
        <begin position="1"/>
        <end position="170"/>
    </location>
</feature>
<feature type="compositionally biased region" description="Low complexity" evidence="1">
    <location>
        <begin position="79"/>
        <end position="90"/>
    </location>
</feature>
<feature type="compositionally biased region" description="Basic residues" evidence="1">
    <location>
        <begin position="135"/>
        <end position="156"/>
    </location>
</feature>
<evidence type="ECO:0000313" key="2">
    <source>
        <dbReference type="EMBL" id="CAA9320813.1"/>
    </source>
</evidence>
<feature type="compositionally biased region" description="Basic residues" evidence="1">
    <location>
        <begin position="116"/>
        <end position="128"/>
    </location>
</feature>
<proteinExistence type="predicted"/>
<gene>
    <name evidence="2" type="ORF">AVDCRST_MAG61-2308</name>
</gene>
<sequence length="520" mass="52613">EAGAVRRSRPLDGGAAGGGGPAAPAVRRPRAGAAGLRAGPDGLRDRAAHRRRRAVRGPGHALGEHGLHPGRDGDDAGLRQAQRPGGPQAAAGGGPAGLPRRIGARRTVHGHDHVDRRPHHPGVGRRRLDHLDPGRRRRRRPRPRARGLPKRDRGRLRALGGGRPGRRRLADRGGRLALGLLAQPPAWRAGGAGGDVAAARAAADGGPGAAGRLGFHGAGGGRHRADPARLLGWHPGGLVLTGLVGVGGGGAGGGRGLRGRRAAGRGADHPAQPLHRPDVPGRRGGWPGDGGRDVRHAGIPAHLPADGHRPGTDGGRDGHAHPGHRPGPEHGRLRLAGAPDRSVPDPAAAGLAAGRGRAGPAVDADPADPPGSGGHLPARTGPGDRLRLGGARGGRAEHRTGQRGGRGHRHQQLLPRDRCRAGLGPGRSAVHRPAGHPAGRTGACGRRTGGDDRRAHAGPGAGAAASRAGRGGRRLQRRPDAGLRPAGAGGAAQRRGPAHRAGSPAGHLRPRPRWGSAAGV</sequence>
<feature type="compositionally biased region" description="Low complexity" evidence="1">
    <location>
        <begin position="22"/>
        <end position="41"/>
    </location>
</feature>
<dbReference type="AlphaFoldDB" id="A0A6J4L430"/>
<feature type="compositionally biased region" description="Low complexity" evidence="1">
    <location>
        <begin position="344"/>
        <end position="364"/>
    </location>
</feature>
<feature type="compositionally biased region" description="Basic and acidic residues" evidence="1">
    <location>
        <begin position="305"/>
        <end position="332"/>
    </location>
</feature>
<feature type="region of interest" description="Disordered" evidence="1">
    <location>
        <begin position="251"/>
        <end position="520"/>
    </location>
</feature>
<feature type="compositionally biased region" description="Basic and acidic residues" evidence="1">
    <location>
        <begin position="62"/>
        <end position="77"/>
    </location>
</feature>
<reference evidence="2" key="1">
    <citation type="submission" date="2020-02" db="EMBL/GenBank/DDBJ databases">
        <authorList>
            <person name="Meier V. D."/>
        </authorList>
    </citation>
    <scope>NUCLEOTIDE SEQUENCE</scope>
    <source>
        <strain evidence="2">AVDCRST_MAG61</strain>
    </source>
</reference>
<feature type="compositionally biased region" description="Low complexity" evidence="1">
    <location>
        <begin position="482"/>
        <end position="502"/>
    </location>
</feature>
<evidence type="ECO:0000256" key="1">
    <source>
        <dbReference type="SAM" id="MobiDB-lite"/>
    </source>
</evidence>
<feature type="non-terminal residue" evidence="2">
    <location>
        <position position="520"/>
    </location>
</feature>
<accession>A0A6J4L430</accession>
<feature type="non-terminal residue" evidence="2">
    <location>
        <position position="1"/>
    </location>
</feature>
<name>A0A6J4L430_9ACTN</name>
<protein>
    <submittedName>
        <fullName evidence="2">Uncharacterized MFS-type transporter</fullName>
    </submittedName>
</protein>
<organism evidence="2">
    <name type="scientific">uncultured Friedmanniella sp</name>
    <dbReference type="NCBI Taxonomy" id="335381"/>
    <lineage>
        <taxon>Bacteria</taxon>
        <taxon>Bacillati</taxon>
        <taxon>Actinomycetota</taxon>
        <taxon>Actinomycetes</taxon>
        <taxon>Propionibacteriales</taxon>
        <taxon>Nocardioidaceae</taxon>
        <taxon>Friedmanniella</taxon>
        <taxon>environmental samples</taxon>
    </lineage>
</organism>